<dbReference type="OrthoDB" id="5802069at2759"/>
<feature type="region of interest" description="Disordered" evidence="1">
    <location>
        <begin position="870"/>
        <end position="914"/>
    </location>
</feature>
<accession>A0A2A6B422</accession>
<protein>
    <submittedName>
        <fullName evidence="2">Uncharacterized protein</fullName>
    </submittedName>
</protein>
<feature type="compositionally biased region" description="Acidic residues" evidence="1">
    <location>
        <begin position="1"/>
        <end position="15"/>
    </location>
</feature>
<dbReference type="AlphaFoldDB" id="A0A2A6B422"/>
<dbReference type="InterPro" id="IPR027165">
    <property type="entry name" value="CND3"/>
</dbReference>
<gene>
    <name evidence="2" type="primary">WBGene00114714</name>
</gene>
<evidence type="ECO:0000313" key="3">
    <source>
        <dbReference type="Proteomes" id="UP000005239"/>
    </source>
</evidence>
<name>A0A2A6B422_PRIPA</name>
<evidence type="ECO:0000256" key="1">
    <source>
        <dbReference type="SAM" id="MobiDB-lite"/>
    </source>
</evidence>
<dbReference type="PANTHER" id="PTHR14418">
    <property type="entry name" value="CONDENSIN COMPLEX SUBUNIT 3-RELATED"/>
    <property type="match status" value="1"/>
</dbReference>
<dbReference type="InterPro" id="IPR016024">
    <property type="entry name" value="ARM-type_fold"/>
</dbReference>
<dbReference type="PANTHER" id="PTHR14418:SF5">
    <property type="entry name" value="CONDENSIN COMPLEX SUBUNIT 3"/>
    <property type="match status" value="1"/>
</dbReference>
<dbReference type="Proteomes" id="UP000005239">
    <property type="component" value="Unassembled WGS sequence"/>
</dbReference>
<keyword evidence="3" id="KW-1185">Reference proteome</keyword>
<dbReference type="EnsemblMetazoa" id="PPA25160.1">
    <property type="protein sequence ID" value="PPA25160.1"/>
    <property type="gene ID" value="WBGene00114714"/>
</dbReference>
<organism evidence="2 3">
    <name type="scientific">Pristionchus pacificus</name>
    <name type="common">Parasitic nematode worm</name>
    <dbReference type="NCBI Taxonomy" id="54126"/>
    <lineage>
        <taxon>Eukaryota</taxon>
        <taxon>Metazoa</taxon>
        <taxon>Ecdysozoa</taxon>
        <taxon>Nematoda</taxon>
        <taxon>Chromadorea</taxon>
        <taxon>Rhabditida</taxon>
        <taxon>Rhabditina</taxon>
        <taxon>Diplogasteromorpha</taxon>
        <taxon>Diplogasteroidea</taxon>
        <taxon>Neodiplogasteridae</taxon>
        <taxon>Pristionchus</taxon>
    </lineage>
</organism>
<dbReference type="SUPFAM" id="SSF48371">
    <property type="entry name" value="ARM repeat"/>
    <property type="match status" value="1"/>
</dbReference>
<sequence>MDDSFDDELFGDSEPSEAMIENDSQEIEEKPIASQIKDMFAVDVRNILKDVMSSGKFNDDVVSKLCEEISEKCESNWEYAADLILSLLAELAEIEWCDGTKCIVRLFASIAIRMFKLKNSDSMWKIIQTHCDQTCFCVLESIRIHGCLVIAECLRLVNEKVEGEKDRQGSNNNELSSYDSDRSQNEKLYKYIPRALIERWAKVLSQRRLDKSSNVRAIGVTAVGALPYSSLLDYKSTQFNPNDLVLESLGDVDAKVREAAIKSLSILSEVQIEETIYRLRAEEKPDLCRLMAAKLTKEVHVKSYTEEQRATLLSFLYHNKDRMLSRMACERLIPKWESEQDGDSALNSLFDPSDEEALRIYISTLFRDDFNKCENAWEFVEIIKEENPEMICSSNWNSYITKLSACELSYGVLLLECMFSVLSEKSEVDSCLTRLVPSLADVCRSLKRVSIGWLAGNEADRQEEKLMVRLLKLVAMYDRFDSDGMSEWENLIRYLILSHEVKPSRILIELCMDQLVRVFGSEKVKMEEIRSWAVDQMEQILFEGENMTEDDLIKWRCSLILHSLIKCLPTIDTATVDLTTRLIGETFASAWDMQRELNISIICIVGCLKKDWLNETITLMLKTALDVDIDAVKIVCLRGFVDLISIHSPTEMADIFFHDWKDENISREVKLYQMFDEYADPTSKSAVSITALHCILRLVHDWCPSYPIFIYNLLLFTTRENEGEREGLDRAVMEEMKRRMEMSKPFRLMVAHSMYCLIEKQKGDSAYKCSITSTLIKTMNLLKSEVGEEESNDFEEWLVPMTILDAIIDDPESSLNRALVNSLGCMKRDDGGSGLNAIVKMMENAIERLAIYDEKSTSKSLIKILERVDGRQSRKRKSVGGDKKKGRKRVKKEDDHDESCHSSKNQTFEEEIIE</sequence>
<feature type="compositionally biased region" description="Basic and acidic residues" evidence="1">
    <location>
        <begin position="891"/>
        <end position="901"/>
    </location>
</feature>
<accession>A0A8R1UF78</accession>
<reference evidence="2" key="2">
    <citation type="submission" date="2022-06" db="UniProtKB">
        <authorList>
            <consortium name="EnsemblMetazoa"/>
        </authorList>
    </citation>
    <scope>IDENTIFICATION</scope>
    <source>
        <strain evidence="2">PS312</strain>
    </source>
</reference>
<reference evidence="3" key="1">
    <citation type="journal article" date="2008" name="Nat. Genet.">
        <title>The Pristionchus pacificus genome provides a unique perspective on nematode lifestyle and parasitism.</title>
        <authorList>
            <person name="Dieterich C."/>
            <person name="Clifton S.W."/>
            <person name="Schuster L.N."/>
            <person name="Chinwalla A."/>
            <person name="Delehaunty K."/>
            <person name="Dinkelacker I."/>
            <person name="Fulton L."/>
            <person name="Fulton R."/>
            <person name="Godfrey J."/>
            <person name="Minx P."/>
            <person name="Mitreva M."/>
            <person name="Roeseler W."/>
            <person name="Tian H."/>
            <person name="Witte H."/>
            <person name="Yang S.P."/>
            <person name="Wilson R.K."/>
            <person name="Sommer R.J."/>
        </authorList>
    </citation>
    <scope>NUCLEOTIDE SEQUENCE [LARGE SCALE GENOMIC DNA]</scope>
    <source>
        <strain evidence="3">PS312</strain>
    </source>
</reference>
<evidence type="ECO:0000313" key="2">
    <source>
        <dbReference type="EnsemblMetazoa" id="PPA25160.1"/>
    </source>
</evidence>
<feature type="compositionally biased region" description="Basic residues" evidence="1">
    <location>
        <begin position="873"/>
        <end position="890"/>
    </location>
</feature>
<feature type="region of interest" description="Disordered" evidence="1">
    <location>
        <begin position="1"/>
        <end position="24"/>
    </location>
</feature>
<proteinExistence type="predicted"/>
<dbReference type="GO" id="GO:0000796">
    <property type="term" value="C:condensin complex"/>
    <property type="evidence" value="ECO:0007669"/>
    <property type="project" value="InterPro"/>
</dbReference>
<dbReference type="GO" id="GO:0007076">
    <property type="term" value="P:mitotic chromosome condensation"/>
    <property type="evidence" value="ECO:0007669"/>
    <property type="project" value="InterPro"/>
</dbReference>